<keyword evidence="12" id="KW-0862">Zinc</keyword>
<evidence type="ECO:0000256" key="1">
    <source>
        <dbReference type="ARBA" id="ARBA00000024"/>
    </source>
</evidence>
<comment type="pathway">
    <text evidence="6">Amino-acid biosynthesis; L-histidine biosynthesis; L-histidine from 5-phospho-alpha-D-ribose 1-diphosphate: step 2/9.</text>
</comment>
<evidence type="ECO:0000256" key="7">
    <source>
        <dbReference type="ARBA" id="ARBA00008260"/>
    </source>
</evidence>
<organism evidence="22 23">
    <name type="scientific">Mycena citricolor</name>
    <dbReference type="NCBI Taxonomy" id="2018698"/>
    <lineage>
        <taxon>Eukaryota</taxon>
        <taxon>Fungi</taxon>
        <taxon>Dikarya</taxon>
        <taxon>Basidiomycota</taxon>
        <taxon>Agaricomycotina</taxon>
        <taxon>Agaricomycetes</taxon>
        <taxon>Agaricomycetidae</taxon>
        <taxon>Agaricales</taxon>
        <taxon>Marasmiineae</taxon>
        <taxon>Mycenaceae</taxon>
        <taxon>Mycena</taxon>
    </lineage>
</organism>
<dbReference type="GO" id="GO:0005524">
    <property type="term" value="F:ATP binding"/>
    <property type="evidence" value="ECO:0007669"/>
    <property type="project" value="UniProtKB-UniRule"/>
</dbReference>
<dbReference type="InterPro" id="IPR016298">
    <property type="entry name" value="Histidine_synth_trifunct"/>
</dbReference>
<accession>A0AAD2HF03</accession>
<reference evidence="22" key="1">
    <citation type="submission" date="2023-11" db="EMBL/GenBank/DDBJ databases">
        <authorList>
            <person name="De Vega J J."/>
            <person name="De Vega J J."/>
        </authorList>
    </citation>
    <scope>NUCLEOTIDE SEQUENCE</scope>
</reference>
<keyword evidence="16 19" id="KW-0368">Histidine biosynthesis</keyword>
<dbReference type="EC" id="3.6.1.31" evidence="19"/>
<comment type="pathway">
    <text evidence="4">Amino-acid biosynthesis; L-histidine biosynthesis; L-histidine from 5-phospho-alpha-D-ribose 1-diphosphate: step 9/9.</text>
</comment>
<keyword evidence="17" id="KW-0511">Multifunctional enzyme</keyword>
<evidence type="ECO:0000256" key="2">
    <source>
        <dbReference type="ARBA" id="ARBA00001460"/>
    </source>
</evidence>
<keyword evidence="10 19" id="KW-0547">Nucleotide-binding</keyword>
<dbReference type="InterPro" id="IPR021130">
    <property type="entry name" value="PRib-ATP_PPHydrolase-like"/>
</dbReference>
<keyword evidence="9" id="KW-0479">Metal-binding</keyword>
<proteinExistence type="inferred from homology"/>
<comment type="similarity">
    <text evidence="7 19">In the C-terminal section; belongs to the histidinol dehydrogenase family.</text>
</comment>
<dbReference type="GO" id="GO:0004636">
    <property type="term" value="F:phosphoribosyl-ATP diphosphatase activity"/>
    <property type="evidence" value="ECO:0007669"/>
    <property type="project" value="UniProtKB-UniRule"/>
</dbReference>
<dbReference type="PANTHER" id="PTHR21256:SF2">
    <property type="entry name" value="HISTIDINE BIOSYNTHESIS TRIFUNCTIONAL PROTEIN"/>
    <property type="match status" value="1"/>
</dbReference>
<dbReference type="Gene3D" id="3.10.20.810">
    <property type="entry name" value="Phosphoribosyl-AMP cyclohydrolase"/>
    <property type="match status" value="1"/>
</dbReference>
<comment type="catalytic activity">
    <reaction evidence="18 19">
        <text>L-histidinol + 2 NAD(+) + H2O = L-histidine + 2 NADH + 3 H(+)</text>
        <dbReference type="Rhea" id="RHEA:20641"/>
        <dbReference type="ChEBI" id="CHEBI:15377"/>
        <dbReference type="ChEBI" id="CHEBI:15378"/>
        <dbReference type="ChEBI" id="CHEBI:57540"/>
        <dbReference type="ChEBI" id="CHEBI:57595"/>
        <dbReference type="ChEBI" id="CHEBI:57699"/>
        <dbReference type="ChEBI" id="CHEBI:57945"/>
        <dbReference type="EC" id="1.1.1.23"/>
    </reaction>
</comment>
<dbReference type="InterPro" id="IPR002496">
    <property type="entry name" value="PRib_AMP_CycHydrolase_dom"/>
</dbReference>
<dbReference type="EC" id="1.1.1.23" evidence="19"/>
<dbReference type="EC" id="3.5.4.19" evidence="19"/>
<keyword evidence="23" id="KW-1185">Reference proteome</keyword>
<dbReference type="GO" id="GO:0004399">
    <property type="term" value="F:histidinol dehydrogenase activity"/>
    <property type="evidence" value="ECO:0007669"/>
    <property type="project" value="UniProtKB-UniRule"/>
</dbReference>
<dbReference type="Proteomes" id="UP001295794">
    <property type="component" value="Unassembled WGS sequence"/>
</dbReference>
<dbReference type="FunFam" id="3.40.50.1980:FF:000050">
    <property type="entry name" value="Histidine biosynthesis trifunctional protein"/>
    <property type="match status" value="1"/>
</dbReference>
<evidence type="ECO:0000256" key="19">
    <source>
        <dbReference type="PIRNR" id="PIRNR001257"/>
    </source>
</evidence>
<keyword evidence="11 19" id="KW-0378">Hydrolase</keyword>
<evidence type="ECO:0000259" key="21">
    <source>
        <dbReference type="Pfam" id="PF01502"/>
    </source>
</evidence>
<dbReference type="SUPFAM" id="SSF101386">
    <property type="entry name" value="all-alpha NTP pyrophosphatases"/>
    <property type="match status" value="1"/>
</dbReference>
<evidence type="ECO:0000256" key="8">
    <source>
        <dbReference type="ARBA" id="ARBA00022605"/>
    </source>
</evidence>
<evidence type="ECO:0000256" key="15">
    <source>
        <dbReference type="ARBA" id="ARBA00023027"/>
    </source>
</evidence>
<name>A0AAD2HF03_9AGAR</name>
<dbReference type="HAMAP" id="MF_01024">
    <property type="entry name" value="HisD"/>
    <property type="match status" value="1"/>
</dbReference>
<evidence type="ECO:0000313" key="23">
    <source>
        <dbReference type="Proteomes" id="UP001295794"/>
    </source>
</evidence>
<feature type="region of interest" description="Disordered" evidence="20">
    <location>
        <begin position="375"/>
        <end position="396"/>
    </location>
</feature>
<dbReference type="EMBL" id="CAVNYO010000405">
    <property type="protein sequence ID" value="CAK5275519.1"/>
    <property type="molecule type" value="Genomic_DNA"/>
</dbReference>
<dbReference type="SUPFAM" id="SSF141734">
    <property type="entry name" value="HisI-like"/>
    <property type="match status" value="1"/>
</dbReference>
<evidence type="ECO:0000256" key="11">
    <source>
        <dbReference type="ARBA" id="ARBA00022801"/>
    </source>
</evidence>
<protein>
    <recommendedName>
        <fullName evidence="19">Histidine biosynthesis trifunctional protein</fullName>
    </recommendedName>
    <domain>
        <recommendedName>
            <fullName evidence="19">Phosphoribosyl-AMP cyclohydrolase</fullName>
            <ecNumber evidence="19">3.5.4.19</ecNumber>
        </recommendedName>
    </domain>
    <domain>
        <recommendedName>
            <fullName evidence="19">Phosphoribosyl-ATP pyrophosphohydrolase</fullName>
            <ecNumber evidence="19">3.6.1.31</ecNumber>
        </recommendedName>
    </domain>
    <domain>
        <recommendedName>
            <fullName evidence="19">Histidinol dehydrogenase</fullName>
            <shortName evidence="19">HDH</shortName>
            <ecNumber evidence="19">1.1.1.23</ecNumber>
        </recommendedName>
    </domain>
</protein>
<dbReference type="Pfam" id="PF01502">
    <property type="entry name" value="PRA-CH"/>
    <property type="match status" value="1"/>
</dbReference>
<dbReference type="CDD" id="cd06572">
    <property type="entry name" value="Histidinol_dh"/>
    <property type="match status" value="1"/>
</dbReference>
<dbReference type="FunFam" id="3.40.50.1980:FF:000001">
    <property type="entry name" value="Histidinol dehydrogenase"/>
    <property type="match status" value="1"/>
</dbReference>
<dbReference type="GO" id="GO:0000105">
    <property type="term" value="P:L-histidine biosynthetic process"/>
    <property type="evidence" value="ECO:0007669"/>
    <property type="project" value="UniProtKB-UniRule"/>
</dbReference>
<evidence type="ECO:0000256" key="20">
    <source>
        <dbReference type="SAM" id="MobiDB-lite"/>
    </source>
</evidence>
<dbReference type="CDD" id="cd11546">
    <property type="entry name" value="NTP-PPase_His4"/>
    <property type="match status" value="1"/>
</dbReference>
<comment type="catalytic activity">
    <reaction evidence="1 19">
        <text>1-(5-phospho-beta-D-ribosyl)-5'-AMP + H2O = 1-(5-phospho-beta-D-ribosyl)-5-[(5-phospho-beta-D-ribosylamino)methylideneamino]imidazole-4-carboxamide</text>
        <dbReference type="Rhea" id="RHEA:20049"/>
        <dbReference type="ChEBI" id="CHEBI:15377"/>
        <dbReference type="ChEBI" id="CHEBI:58435"/>
        <dbReference type="ChEBI" id="CHEBI:59457"/>
        <dbReference type="EC" id="3.5.4.19"/>
    </reaction>
</comment>
<evidence type="ECO:0000256" key="3">
    <source>
        <dbReference type="ARBA" id="ARBA00001947"/>
    </source>
</evidence>
<dbReference type="SUPFAM" id="SSF53720">
    <property type="entry name" value="ALDH-like"/>
    <property type="match status" value="1"/>
</dbReference>
<dbReference type="PIRSF" id="PIRSF001257">
    <property type="entry name" value="His_trifunctional"/>
    <property type="match status" value="1"/>
</dbReference>
<gene>
    <name evidence="22" type="ORF">MYCIT1_LOCUS23335</name>
</gene>
<dbReference type="InterPro" id="IPR016161">
    <property type="entry name" value="Ald_DH/histidinol_DH"/>
</dbReference>
<dbReference type="GO" id="GO:0051287">
    <property type="term" value="F:NAD binding"/>
    <property type="evidence" value="ECO:0007669"/>
    <property type="project" value="UniProtKB-UniRule"/>
</dbReference>
<dbReference type="NCBIfam" id="TIGR00069">
    <property type="entry name" value="hisD"/>
    <property type="match status" value="1"/>
</dbReference>
<evidence type="ECO:0000256" key="13">
    <source>
        <dbReference type="ARBA" id="ARBA00022840"/>
    </source>
</evidence>
<evidence type="ECO:0000256" key="16">
    <source>
        <dbReference type="ARBA" id="ARBA00023102"/>
    </source>
</evidence>
<dbReference type="FunFam" id="1.20.5.1300:FF:000002">
    <property type="entry name" value="Histidinol dehydrogenase, chloroplastic"/>
    <property type="match status" value="1"/>
</dbReference>
<dbReference type="Gene3D" id="1.20.5.1300">
    <property type="match status" value="1"/>
</dbReference>
<evidence type="ECO:0000256" key="14">
    <source>
        <dbReference type="ARBA" id="ARBA00023002"/>
    </source>
</evidence>
<evidence type="ECO:0000313" key="22">
    <source>
        <dbReference type="EMBL" id="CAK5275519.1"/>
    </source>
</evidence>
<feature type="domain" description="Phosphoribosyl-AMP cyclohydrolase" evidence="21">
    <location>
        <begin position="208"/>
        <end position="279"/>
    </location>
</feature>
<dbReference type="PRINTS" id="PR00083">
    <property type="entry name" value="HOLDHDRGNASE"/>
</dbReference>
<sequence>MPVFLPLVEEPESELFDSLRRIGPVVLPSTLSPSASPSSPTYVLVEASQPFVLEDPISWLDNGIEKLIVPLSWAKELIELISADRLLLLLDVGNVSAVSDKVRNAVSGVLLKTPSIDLDLISSVSTFFTGSAIYVLSSSSLPPAPSLIRGLLSIGATPVLPSSQLTVSETTSSQLNVADVFLAPIVSDRPDGLFPTVVCTETGHSLGLVYSSSESVKESILTGKGVYQSRKHGLWRKGETSGAVQDVVSIRLDCDSDSLEFRVVQHGAGFCHLNRQSCFGEAKGLSALEQTLRSRLATAPEGSYTKRLFNDPELLRSKIMEEADELCRAEDKGEIAFEAADLFYFALTKCIGAGVGISDIEASLDRKSLRVTRRAGNAKPPWTKPAAAAALSSAEPTQVVPEDGPIRMHTFDLQQISPEQRAGLLRRPVLKSDEMINRVRPIVDDVRLRGDAALLELTAKFDKAEMTSTIIRPPFAPERMEIESTVAQAIETAYANIKKFHEAQADDATLRVETMPGVVCSRFARPIARVGLYVPGGTAILPSTALMLGIPAQVAGCREIVIATPPRPDGSISPEVMYVANLVGASAILKAGGAQAVAALAYGTASVPKVDKIFGPGNQWVTAAKMLVQNDTDALVSIDMPAGPSEVLVIADHTAEPAFVAADLLSQAEHGVDSQVVLVAVDLDSDKLAAIEHELDVQAHALSRVDIVRKSIGKSNIVKVKSVEEALGFSNDYAPEHLIMHLEKASDQVRLVENAGSVFVGPFSPERCCCTQLVFLLSLTQFRSCGDYASGTNHTLPTNGYARQFSGVNTLSFQKHITSQEVTEAGLKILGPVVATLADCEGLQAHANAVRIRLAI</sequence>
<evidence type="ECO:0000256" key="12">
    <source>
        <dbReference type="ARBA" id="ARBA00022833"/>
    </source>
</evidence>
<dbReference type="PANTHER" id="PTHR21256">
    <property type="entry name" value="HISTIDINOL DEHYDROGENASE HDH"/>
    <property type="match status" value="1"/>
</dbReference>
<comment type="catalytic activity">
    <reaction evidence="2 19">
        <text>1-(5-phospho-beta-D-ribosyl)-ATP + H2O = 1-(5-phospho-beta-D-ribosyl)-5'-AMP + diphosphate + H(+)</text>
        <dbReference type="Rhea" id="RHEA:22828"/>
        <dbReference type="ChEBI" id="CHEBI:15377"/>
        <dbReference type="ChEBI" id="CHEBI:15378"/>
        <dbReference type="ChEBI" id="CHEBI:33019"/>
        <dbReference type="ChEBI" id="CHEBI:59457"/>
        <dbReference type="ChEBI" id="CHEBI:73183"/>
        <dbReference type="EC" id="3.6.1.31"/>
    </reaction>
</comment>
<dbReference type="Gene3D" id="3.40.50.1980">
    <property type="entry name" value="Nitrogenase molybdenum iron protein domain"/>
    <property type="match status" value="2"/>
</dbReference>
<evidence type="ECO:0000256" key="10">
    <source>
        <dbReference type="ARBA" id="ARBA00022741"/>
    </source>
</evidence>
<evidence type="ECO:0000256" key="6">
    <source>
        <dbReference type="ARBA" id="ARBA00005204"/>
    </source>
</evidence>
<evidence type="ECO:0000256" key="4">
    <source>
        <dbReference type="ARBA" id="ARBA00004940"/>
    </source>
</evidence>
<dbReference type="Pfam" id="PF00815">
    <property type="entry name" value="Histidinol_dh"/>
    <property type="match status" value="1"/>
</dbReference>
<dbReference type="InterPro" id="IPR001692">
    <property type="entry name" value="Histidinol_DH_CS"/>
</dbReference>
<dbReference type="PROSITE" id="PS00611">
    <property type="entry name" value="HISOL_DEHYDROGENASE"/>
    <property type="match status" value="1"/>
</dbReference>
<dbReference type="FunFam" id="3.10.20.810:FF:000002">
    <property type="entry name" value="Histidine biosynthesis trifunctional protein"/>
    <property type="match status" value="1"/>
</dbReference>
<dbReference type="InterPro" id="IPR008179">
    <property type="entry name" value="HisE"/>
</dbReference>
<evidence type="ECO:0000256" key="9">
    <source>
        <dbReference type="ARBA" id="ARBA00022723"/>
    </source>
</evidence>
<comment type="cofactor">
    <cofactor evidence="3">
        <name>Zn(2+)</name>
        <dbReference type="ChEBI" id="CHEBI:29105"/>
    </cofactor>
</comment>
<dbReference type="NCBIfam" id="TIGR03188">
    <property type="entry name" value="histidine_hisI"/>
    <property type="match status" value="1"/>
</dbReference>
<evidence type="ECO:0000256" key="18">
    <source>
        <dbReference type="ARBA" id="ARBA00049489"/>
    </source>
</evidence>
<comment type="caution">
    <text evidence="22">The sequence shown here is derived from an EMBL/GenBank/DDBJ whole genome shotgun (WGS) entry which is preliminary data.</text>
</comment>
<dbReference type="AlphaFoldDB" id="A0AAD2HF03"/>
<dbReference type="GO" id="GO:0004635">
    <property type="term" value="F:phosphoribosyl-AMP cyclohydrolase activity"/>
    <property type="evidence" value="ECO:0007669"/>
    <property type="project" value="UniProtKB-UniRule"/>
</dbReference>
<dbReference type="GO" id="GO:0005829">
    <property type="term" value="C:cytosol"/>
    <property type="evidence" value="ECO:0007669"/>
    <property type="project" value="TreeGrafter"/>
</dbReference>
<keyword evidence="13 19" id="KW-0067">ATP-binding</keyword>
<dbReference type="GO" id="GO:0046872">
    <property type="term" value="F:metal ion binding"/>
    <property type="evidence" value="ECO:0007669"/>
    <property type="project" value="UniProtKB-KW"/>
</dbReference>
<dbReference type="InterPro" id="IPR012131">
    <property type="entry name" value="Hstdl_DH"/>
</dbReference>
<dbReference type="InterPro" id="IPR038019">
    <property type="entry name" value="PRib_AMP_CycHydrolase_sf"/>
</dbReference>
<evidence type="ECO:0000256" key="17">
    <source>
        <dbReference type="ARBA" id="ARBA00023268"/>
    </source>
</evidence>
<dbReference type="Gene3D" id="1.10.287.1080">
    <property type="entry name" value="MazG-like"/>
    <property type="match status" value="1"/>
</dbReference>
<keyword evidence="15 19" id="KW-0520">NAD</keyword>
<dbReference type="FunFam" id="1.10.287.1080:FF:000002">
    <property type="entry name" value="Histidine biosynthesis bifunctional protein HisIE"/>
    <property type="match status" value="1"/>
</dbReference>
<keyword evidence="14 19" id="KW-0560">Oxidoreductase</keyword>
<dbReference type="Pfam" id="PF01503">
    <property type="entry name" value="PRA-PH"/>
    <property type="match status" value="1"/>
</dbReference>
<keyword evidence="8 19" id="KW-0028">Amino-acid biosynthesis</keyword>
<evidence type="ECO:0000256" key="5">
    <source>
        <dbReference type="ARBA" id="ARBA00005169"/>
    </source>
</evidence>
<comment type="pathway">
    <text evidence="5">Amino-acid biosynthesis; L-histidine biosynthesis; L-histidine from 5-phospho-alpha-D-ribose 1-diphosphate: step 3/9.</text>
</comment>